<keyword evidence="2" id="KW-1185">Reference proteome</keyword>
<comment type="caution">
    <text evidence="1">The sequence shown here is derived from an EMBL/GenBank/DDBJ whole genome shotgun (WGS) entry which is preliminary data.</text>
</comment>
<organism evidence="1 2">
    <name type="scientific">Austropuccinia psidii MF-1</name>
    <dbReference type="NCBI Taxonomy" id="1389203"/>
    <lineage>
        <taxon>Eukaryota</taxon>
        <taxon>Fungi</taxon>
        <taxon>Dikarya</taxon>
        <taxon>Basidiomycota</taxon>
        <taxon>Pucciniomycotina</taxon>
        <taxon>Pucciniomycetes</taxon>
        <taxon>Pucciniales</taxon>
        <taxon>Sphaerophragmiaceae</taxon>
        <taxon>Austropuccinia</taxon>
    </lineage>
</organism>
<proteinExistence type="predicted"/>
<reference evidence="1" key="1">
    <citation type="submission" date="2021-03" db="EMBL/GenBank/DDBJ databases">
        <title>Draft genome sequence of rust myrtle Austropuccinia psidii MF-1, a brazilian biotype.</title>
        <authorList>
            <person name="Quecine M.C."/>
            <person name="Pachon D.M.R."/>
            <person name="Bonatelli M.L."/>
            <person name="Correr F.H."/>
            <person name="Franceschini L.M."/>
            <person name="Leite T.F."/>
            <person name="Margarido G.R.A."/>
            <person name="Almeida C.A."/>
            <person name="Ferrarezi J.A."/>
            <person name="Labate C.A."/>
        </authorList>
    </citation>
    <scope>NUCLEOTIDE SEQUENCE</scope>
    <source>
        <strain evidence="1">MF-1</strain>
    </source>
</reference>
<evidence type="ECO:0000313" key="1">
    <source>
        <dbReference type="EMBL" id="MBW0504918.1"/>
    </source>
</evidence>
<name>A0A9Q3DNP2_9BASI</name>
<evidence type="ECO:0000313" key="2">
    <source>
        <dbReference type="Proteomes" id="UP000765509"/>
    </source>
</evidence>
<dbReference type="AlphaFoldDB" id="A0A9Q3DNP2"/>
<sequence length="161" mass="17581">MNSLVFRCCAAYALCRVSPEFGPRQQLTLLMVADKHTRNAHLLSAPSDHAARGIPAQDAITRTPLCSMMMKVFSSGNGHWDPKQAHGNDSGPLALSFPVLICPPPLLGHHLMVTSLLDRSEVIIRPMKDGDGKRTFKLGLIVTMSCHPWDSNAKVSFLVPP</sequence>
<dbReference type="Proteomes" id="UP000765509">
    <property type="component" value="Unassembled WGS sequence"/>
</dbReference>
<protein>
    <submittedName>
        <fullName evidence="1">Uncharacterized protein</fullName>
    </submittedName>
</protein>
<accession>A0A9Q3DNP2</accession>
<gene>
    <name evidence="1" type="ORF">O181_044633</name>
</gene>
<dbReference type="EMBL" id="AVOT02018217">
    <property type="protein sequence ID" value="MBW0504918.1"/>
    <property type="molecule type" value="Genomic_DNA"/>
</dbReference>